<reference evidence="4" key="1">
    <citation type="journal article" date="2014" name="Int. J. Syst. Evol. Microbiol.">
        <title>Complete genome sequence of Corynebacterium casei LMG S-19264T (=DSM 44701T), isolated from a smear-ripened cheese.</title>
        <authorList>
            <consortium name="US DOE Joint Genome Institute (JGI-PGF)"/>
            <person name="Walter F."/>
            <person name="Albersmeier A."/>
            <person name="Kalinowski J."/>
            <person name="Ruckert C."/>
        </authorList>
    </citation>
    <scope>NUCLEOTIDE SEQUENCE</scope>
    <source>
        <strain evidence="4">CGMCC 1.16134</strain>
    </source>
</reference>
<evidence type="ECO:0000256" key="2">
    <source>
        <dbReference type="PROSITE-ProRule" id="PRU00335"/>
    </source>
</evidence>
<reference evidence="4" key="2">
    <citation type="submission" date="2020-09" db="EMBL/GenBank/DDBJ databases">
        <authorList>
            <person name="Sun Q."/>
            <person name="Zhou Y."/>
        </authorList>
    </citation>
    <scope>NUCLEOTIDE SEQUENCE</scope>
    <source>
        <strain evidence="4">CGMCC 1.16134</strain>
    </source>
</reference>
<evidence type="ECO:0000256" key="1">
    <source>
        <dbReference type="ARBA" id="ARBA00023125"/>
    </source>
</evidence>
<dbReference type="RefSeq" id="WP_189029050.1">
    <property type="nucleotide sequence ID" value="NZ_BMKR01000023.1"/>
</dbReference>
<dbReference type="Proteomes" id="UP000637643">
    <property type="component" value="Unassembled WGS sequence"/>
</dbReference>
<protein>
    <submittedName>
        <fullName evidence="4">TetR family transcriptional regulator</fullName>
    </submittedName>
</protein>
<dbReference type="Pfam" id="PF00440">
    <property type="entry name" value="TetR_N"/>
    <property type="match status" value="1"/>
</dbReference>
<dbReference type="AlphaFoldDB" id="A0A917CRV1"/>
<sequence length="190" mass="21238">MTNSRSTTKEARLNAILDAATELLVEKPAASLNEIADYAGIGIATLHRYVESREQLMLQLGLRAVQVVGEVMSRIPVDEESNETYIPELVEALIPLGDKIYYLAHDTSLNYSQEMLAAEAKLKEPVQQMIESLQRKGYFRQDMSSQWILNVLYSLLFVTWQQIQEGHIAKKSAAALVVETLYSGFKGGNS</sequence>
<gene>
    <name evidence="4" type="ORF">GCM10010912_45810</name>
</gene>
<dbReference type="SUPFAM" id="SSF46689">
    <property type="entry name" value="Homeodomain-like"/>
    <property type="match status" value="1"/>
</dbReference>
<dbReference type="EMBL" id="BMKR01000023">
    <property type="protein sequence ID" value="GGF95700.1"/>
    <property type="molecule type" value="Genomic_DNA"/>
</dbReference>
<keyword evidence="1 2" id="KW-0238">DNA-binding</keyword>
<keyword evidence="5" id="KW-1185">Reference proteome</keyword>
<dbReference type="InterPro" id="IPR009057">
    <property type="entry name" value="Homeodomain-like_sf"/>
</dbReference>
<dbReference type="Gene3D" id="1.10.357.10">
    <property type="entry name" value="Tetracycline Repressor, domain 2"/>
    <property type="match status" value="1"/>
</dbReference>
<dbReference type="GO" id="GO:0003677">
    <property type="term" value="F:DNA binding"/>
    <property type="evidence" value="ECO:0007669"/>
    <property type="project" value="UniProtKB-UniRule"/>
</dbReference>
<evidence type="ECO:0000313" key="4">
    <source>
        <dbReference type="EMBL" id="GGF95700.1"/>
    </source>
</evidence>
<comment type="caution">
    <text evidence="4">The sequence shown here is derived from an EMBL/GenBank/DDBJ whole genome shotgun (WGS) entry which is preliminary data.</text>
</comment>
<dbReference type="PROSITE" id="PS50977">
    <property type="entry name" value="HTH_TETR_2"/>
    <property type="match status" value="1"/>
</dbReference>
<feature type="domain" description="HTH tetR-type" evidence="3">
    <location>
        <begin position="10"/>
        <end position="68"/>
    </location>
</feature>
<accession>A0A917CRV1</accession>
<dbReference type="InterPro" id="IPR001647">
    <property type="entry name" value="HTH_TetR"/>
</dbReference>
<feature type="DNA-binding region" description="H-T-H motif" evidence="2">
    <location>
        <begin position="31"/>
        <end position="50"/>
    </location>
</feature>
<organism evidence="4 5">
    <name type="scientific">Paenibacillus albidus</name>
    <dbReference type="NCBI Taxonomy" id="2041023"/>
    <lineage>
        <taxon>Bacteria</taxon>
        <taxon>Bacillati</taxon>
        <taxon>Bacillota</taxon>
        <taxon>Bacilli</taxon>
        <taxon>Bacillales</taxon>
        <taxon>Paenibacillaceae</taxon>
        <taxon>Paenibacillus</taxon>
    </lineage>
</organism>
<proteinExistence type="predicted"/>
<evidence type="ECO:0000313" key="5">
    <source>
        <dbReference type="Proteomes" id="UP000637643"/>
    </source>
</evidence>
<evidence type="ECO:0000259" key="3">
    <source>
        <dbReference type="PROSITE" id="PS50977"/>
    </source>
</evidence>
<name>A0A917CRV1_9BACL</name>